<dbReference type="GO" id="GO:0000278">
    <property type="term" value="P:mitotic cell cycle"/>
    <property type="evidence" value="ECO:0007669"/>
    <property type="project" value="UniProtKB-ARBA"/>
</dbReference>
<evidence type="ECO:0000256" key="1">
    <source>
        <dbReference type="SAM" id="MobiDB-lite"/>
    </source>
</evidence>
<evidence type="ECO:0000259" key="2">
    <source>
        <dbReference type="SMART" id="SM01349"/>
    </source>
</evidence>
<dbReference type="SMART" id="SM01349">
    <property type="entry name" value="TOG"/>
    <property type="match status" value="2"/>
</dbReference>
<dbReference type="PANTHER" id="PTHR21567">
    <property type="entry name" value="CLASP"/>
    <property type="match status" value="1"/>
</dbReference>
<name>A0A9W7DLG4_9STRA</name>
<dbReference type="InterPro" id="IPR034085">
    <property type="entry name" value="TOG"/>
</dbReference>
<protein>
    <recommendedName>
        <fullName evidence="2">TOG domain-containing protein</fullName>
    </recommendedName>
</protein>
<dbReference type="EMBL" id="BRXZ01003128">
    <property type="protein sequence ID" value="GMH47929.1"/>
    <property type="molecule type" value="Genomic_DNA"/>
</dbReference>
<feature type="compositionally biased region" description="Low complexity" evidence="1">
    <location>
        <begin position="490"/>
        <end position="509"/>
    </location>
</feature>
<dbReference type="Proteomes" id="UP001165082">
    <property type="component" value="Unassembled WGS sequence"/>
</dbReference>
<dbReference type="PANTHER" id="PTHR21567:SF9">
    <property type="entry name" value="CLIP-ASSOCIATING PROTEIN"/>
    <property type="match status" value="1"/>
</dbReference>
<feature type="region of interest" description="Disordered" evidence="1">
    <location>
        <begin position="476"/>
        <end position="552"/>
    </location>
</feature>
<dbReference type="AlphaFoldDB" id="A0A9W7DLG4"/>
<dbReference type="GO" id="GO:0008017">
    <property type="term" value="F:microtubule binding"/>
    <property type="evidence" value="ECO:0007669"/>
    <property type="project" value="TreeGrafter"/>
</dbReference>
<gene>
    <name evidence="3" type="ORF">TrRE_jg10663</name>
</gene>
<keyword evidence="4" id="KW-1185">Reference proteome</keyword>
<dbReference type="InterPro" id="IPR024395">
    <property type="entry name" value="CLASP_N_dom"/>
</dbReference>
<dbReference type="InterPro" id="IPR011989">
    <property type="entry name" value="ARM-like"/>
</dbReference>
<dbReference type="Pfam" id="PF12348">
    <property type="entry name" value="CLASP_N"/>
    <property type="match status" value="1"/>
</dbReference>
<reference evidence="3" key="1">
    <citation type="submission" date="2022-07" db="EMBL/GenBank/DDBJ databases">
        <title>Genome analysis of Parmales, a sister group of diatoms, reveals the evolutionary specialization of diatoms from phago-mixotrophs to photoautotrophs.</title>
        <authorList>
            <person name="Ban H."/>
            <person name="Sato S."/>
            <person name="Yoshikawa S."/>
            <person name="Kazumasa Y."/>
            <person name="Nakamura Y."/>
            <person name="Ichinomiya M."/>
            <person name="Saitoh K."/>
            <person name="Sato N."/>
            <person name="Blanc-Mathieu R."/>
            <person name="Endo H."/>
            <person name="Kuwata A."/>
            <person name="Ogata H."/>
        </authorList>
    </citation>
    <scope>NUCLEOTIDE SEQUENCE</scope>
</reference>
<organism evidence="3 4">
    <name type="scientific">Triparma retinervis</name>
    <dbReference type="NCBI Taxonomy" id="2557542"/>
    <lineage>
        <taxon>Eukaryota</taxon>
        <taxon>Sar</taxon>
        <taxon>Stramenopiles</taxon>
        <taxon>Ochrophyta</taxon>
        <taxon>Bolidophyceae</taxon>
        <taxon>Parmales</taxon>
        <taxon>Triparmaceae</taxon>
        <taxon>Triparma</taxon>
    </lineage>
</organism>
<dbReference type="OrthoDB" id="46159at2759"/>
<sequence>MLATSLSTEVFGDSKASLRDLAVQTSQLLIPITSSVSHFYEKIVVLNLRNKSNWRVRSSGLKAFSMSLEQLPNSQTPLQTKVGRVAMGGAVELLGDANQEVRTSAIECLIMLYSVDPSGVRSYVHKKSSTIRPAIMKELSDGFKELDLAGGPVEDRVADGEETTEQEDDHHHQQQQQTKTRVPRKKPSTAREHTHSSTNSNPAPPSSTTTSSGLPSPIQVYSERDLASHLSEITAALNNTDSDFWTERMNALLSLERLILGQAHVNYKTTFLAAMKSLPIGKQIEDLRSQITNQACRTVTMLAENLHDGFSPFLELWLPSLLHLAISGVRLMAMQGQTCLKHLMAVPRNGYHLRVMKFLMTRCGDKACHPQERRACVSAMGTAFRRWGKTGLERVEDKFSKVLKEMLGARDPTVREEARHCFWSYSSQFPRGAEKMLGELDSSMQRALKRCRDECEEKWEAFAKGMEAGYVASAAIAPGSPPKEQGGGAKRQQAARQQQPAQEQKNAQGPRRVVRKPPQREEPQHGKVKGGATRVQQQTKAKASQREREREERVGFNLDEVLNTSNDKHWASREECFKAIAKNIEAVGHTLTPHATTRFAAALSSHIADPHHRVAQAALEATLACIENQSLAQLLSLHLPLILPPILAQLVSTKAAQRELANESLNACRRAYDPNALAAVLCSKFTEANDRVKPGILELLSVIVPEAEEYLGVVTNMRSFLQRLGLVSGVRPPPHQHLVAAIEQAISSMFHLNDSVFVAACAALPSDPQMSVKRVLVNAKICRDIEERIAAHLRGDKYGSAAAAVSAPTPVPRPHTTEYDGPTDPYEIEASPAVNSPDLNPTAGFGGRSGRSLSGSGSVAWAETNNAPANTTRTPSPAQPIGKSTPGSAPGTDPVIKYMVRPPLSEEKVSRDWMRDTPEILSMLSMSASAQDQYSGMQQMVQLARQNQPEVWAKYFGQILLSLLEGIGQTSLHPNQMSPTNSGAERFSSDNASAIKHLYLQGVRALLKYQPVYFADYIEIVIDRLLQCSKDPSYEIVHTAERALENLVTALDASRCLKVIMPYLERPGEQEMLLSCVRTLQKFMNRIPSNILLSNLQFIIPPLVHCFSSPNVDMRKSVVFALVQAYFVLGDKLMPHLTELNAAQLKLITIYVEREQKNKSRASSAPGRQIRENV</sequence>
<evidence type="ECO:0000313" key="4">
    <source>
        <dbReference type="Proteomes" id="UP001165082"/>
    </source>
</evidence>
<dbReference type="InterPro" id="IPR016024">
    <property type="entry name" value="ARM-type_fold"/>
</dbReference>
<comment type="caution">
    <text evidence="3">The sequence shown here is derived from an EMBL/GenBank/DDBJ whole genome shotgun (WGS) entry which is preliminary data.</text>
</comment>
<dbReference type="Gene3D" id="1.25.10.10">
    <property type="entry name" value="Leucine-rich Repeat Variant"/>
    <property type="match status" value="4"/>
</dbReference>
<feature type="compositionally biased region" description="Low complexity" evidence="1">
    <location>
        <begin position="196"/>
        <end position="217"/>
    </location>
</feature>
<dbReference type="GO" id="GO:0005881">
    <property type="term" value="C:cytoplasmic microtubule"/>
    <property type="evidence" value="ECO:0007669"/>
    <property type="project" value="TreeGrafter"/>
</dbReference>
<dbReference type="GO" id="GO:0000226">
    <property type="term" value="P:microtubule cytoskeleton organization"/>
    <property type="evidence" value="ECO:0007669"/>
    <property type="project" value="UniProtKB-ARBA"/>
</dbReference>
<feature type="region of interest" description="Disordered" evidence="1">
    <location>
        <begin position="158"/>
        <end position="217"/>
    </location>
</feature>
<dbReference type="GO" id="GO:0005819">
    <property type="term" value="C:spindle"/>
    <property type="evidence" value="ECO:0007669"/>
    <property type="project" value="UniProtKB-ARBA"/>
</dbReference>
<evidence type="ECO:0000313" key="3">
    <source>
        <dbReference type="EMBL" id="GMH47929.1"/>
    </source>
</evidence>
<accession>A0A9W7DLG4</accession>
<feature type="domain" description="TOG" evidence="2">
    <location>
        <begin position="899"/>
        <end position="1161"/>
    </location>
</feature>
<feature type="compositionally biased region" description="Low complexity" evidence="1">
    <location>
        <begin position="850"/>
        <end position="876"/>
    </location>
</feature>
<proteinExistence type="predicted"/>
<feature type="domain" description="TOG" evidence="2">
    <location>
        <begin position="219"/>
        <end position="461"/>
    </location>
</feature>
<feature type="region of interest" description="Disordered" evidence="1">
    <location>
        <begin position="832"/>
        <end position="895"/>
    </location>
</feature>
<dbReference type="SUPFAM" id="SSF48371">
    <property type="entry name" value="ARM repeat"/>
    <property type="match status" value="2"/>
</dbReference>